<dbReference type="PANTHER" id="PTHR11254">
    <property type="entry name" value="HECT DOMAIN UBIQUITIN-PROTEIN LIGASE"/>
    <property type="match status" value="1"/>
</dbReference>
<evidence type="ECO:0000256" key="2">
    <source>
        <dbReference type="ARBA" id="ARBA00004906"/>
    </source>
</evidence>
<dbReference type="OrthoDB" id="6057829at2759"/>
<dbReference type="GO" id="GO:0000209">
    <property type="term" value="P:protein polyubiquitination"/>
    <property type="evidence" value="ECO:0007669"/>
    <property type="project" value="TreeGrafter"/>
</dbReference>
<keyword evidence="10" id="KW-1185">Reference proteome</keyword>
<dbReference type="GO" id="GO:0061630">
    <property type="term" value="F:ubiquitin protein ligase activity"/>
    <property type="evidence" value="ECO:0007669"/>
    <property type="project" value="UniProtKB-EC"/>
</dbReference>
<keyword evidence="7" id="KW-0472">Membrane</keyword>
<evidence type="ECO:0000256" key="4">
    <source>
        <dbReference type="ARBA" id="ARBA00022679"/>
    </source>
</evidence>
<comment type="pathway">
    <text evidence="2">Protein modification; protein ubiquitination.</text>
</comment>
<dbReference type="AlphaFoldDB" id="A0A1D2NC51"/>
<proteinExistence type="predicted"/>
<dbReference type="Gene3D" id="3.30.2160.10">
    <property type="entry name" value="Hect, E3 ligase catalytic domain"/>
    <property type="match status" value="1"/>
</dbReference>
<dbReference type="SUPFAM" id="SSF56204">
    <property type="entry name" value="Hect, E3 ligase catalytic domain"/>
    <property type="match status" value="1"/>
</dbReference>
<dbReference type="PANTHER" id="PTHR11254:SF340">
    <property type="entry name" value="APOPTOSIS-RESISTANT E3 UBIQUITIN PROTEIN LIGASE 1"/>
    <property type="match status" value="1"/>
</dbReference>
<dbReference type="OMA" id="EDEMGIN"/>
<feature type="domain" description="HECT" evidence="8">
    <location>
        <begin position="507"/>
        <end position="834"/>
    </location>
</feature>
<dbReference type="Gene3D" id="3.90.1750.10">
    <property type="entry name" value="Hect, E3 ligase catalytic domains"/>
    <property type="match status" value="1"/>
</dbReference>
<dbReference type="GO" id="GO:0009966">
    <property type="term" value="P:regulation of signal transduction"/>
    <property type="evidence" value="ECO:0007669"/>
    <property type="project" value="UniProtKB-ARBA"/>
</dbReference>
<dbReference type="STRING" id="48709.A0A1D2NC51"/>
<evidence type="ECO:0000256" key="6">
    <source>
        <dbReference type="PROSITE-ProRule" id="PRU00104"/>
    </source>
</evidence>
<organism evidence="9 10">
    <name type="scientific">Orchesella cincta</name>
    <name type="common">Springtail</name>
    <name type="synonym">Podura cincta</name>
    <dbReference type="NCBI Taxonomy" id="48709"/>
    <lineage>
        <taxon>Eukaryota</taxon>
        <taxon>Metazoa</taxon>
        <taxon>Ecdysozoa</taxon>
        <taxon>Arthropoda</taxon>
        <taxon>Hexapoda</taxon>
        <taxon>Collembola</taxon>
        <taxon>Entomobryomorpha</taxon>
        <taxon>Entomobryoidea</taxon>
        <taxon>Orchesellidae</taxon>
        <taxon>Orchesellinae</taxon>
        <taxon>Orchesella</taxon>
    </lineage>
</organism>
<keyword evidence="7" id="KW-0812">Transmembrane</keyword>
<dbReference type="Proteomes" id="UP000094527">
    <property type="component" value="Unassembled WGS sequence"/>
</dbReference>
<dbReference type="GO" id="GO:0043066">
    <property type="term" value="P:negative regulation of apoptotic process"/>
    <property type="evidence" value="ECO:0007669"/>
    <property type="project" value="TreeGrafter"/>
</dbReference>
<comment type="caution">
    <text evidence="6">Lacks conserved residue(s) required for the propagation of feature annotation.</text>
</comment>
<dbReference type="EC" id="2.3.2.26" evidence="3"/>
<reference evidence="9 10" key="1">
    <citation type="journal article" date="2016" name="Genome Biol. Evol.">
        <title>Gene Family Evolution Reflects Adaptation to Soil Environmental Stressors in the Genome of the Collembolan Orchesella cincta.</title>
        <authorList>
            <person name="Faddeeva-Vakhrusheva A."/>
            <person name="Derks M.F."/>
            <person name="Anvar S.Y."/>
            <person name="Agamennone V."/>
            <person name="Suring W."/>
            <person name="Smit S."/>
            <person name="van Straalen N.M."/>
            <person name="Roelofs D."/>
        </authorList>
    </citation>
    <scope>NUCLEOTIDE SEQUENCE [LARGE SCALE GENOMIC DNA]</scope>
    <source>
        <tissue evidence="9">Mixed pool</tissue>
    </source>
</reference>
<evidence type="ECO:0000256" key="7">
    <source>
        <dbReference type="SAM" id="Phobius"/>
    </source>
</evidence>
<evidence type="ECO:0000259" key="8">
    <source>
        <dbReference type="PROSITE" id="PS50237"/>
    </source>
</evidence>
<dbReference type="InterPro" id="IPR035983">
    <property type="entry name" value="Hect_E3_ubiquitin_ligase"/>
</dbReference>
<accession>A0A1D2NC51</accession>
<feature type="transmembrane region" description="Helical" evidence="7">
    <location>
        <begin position="46"/>
        <end position="66"/>
    </location>
</feature>
<evidence type="ECO:0000313" key="9">
    <source>
        <dbReference type="EMBL" id="ODN02665.1"/>
    </source>
</evidence>
<dbReference type="InterPro" id="IPR000569">
    <property type="entry name" value="HECT_dom"/>
</dbReference>
<comment type="caution">
    <text evidence="9">The sequence shown here is derived from an EMBL/GenBank/DDBJ whole genome shotgun (WGS) entry which is preliminary data.</text>
</comment>
<keyword evidence="4" id="KW-0808">Transferase</keyword>
<dbReference type="GO" id="GO:0006511">
    <property type="term" value="P:ubiquitin-dependent protein catabolic process"/>
    <property type="evidence" value="ECO:0007669"/>
    <property type="project" value="TreeGrafter"/>
</dbReference>
<dbReference type="SMART" id="SM00119">
    <property type="entry name" value="HECTc"/>
    <property type="match status" value="1"/>
</dbReference>
<gene>
    <name evidence="9" type="ORF">Ocin01_04020</name>
</gene>
<evidence type="ECO:0000313" key="10">
    <source>
        <dbReference type="Proteomes" id="UP000094527"/>
    </source>
</evidence>
<keyword evidence="5 6" id="KW-0833">Ubl conjugation pathway</keyword>
<protein>
    <recommendedName>
        <fullName evidence="3">HECT-type E3 ubiquitin transferase</fullName>
        <ecNumber evidence="3">2.3.2.26</ecNumber>
    </recommendedName>
</protein>
<dbReference type="GO" id="GO:0005829">
    <property type="term" value="C:cytosol"/>
    <property type="evidence" value="ECO:0007669"/>
    <property type="project" value="TreeGrafter"/>
</dbReference>
<dbReference type="Gene3D" id="3.30.2410.10">
    <property type="entry name" value="Hect, E3 ligase catalytic domain"/>
    <property type="match status" value="1"/>
</dbReference>
<dbReference type="EMBL" id="LJIJ01000101">
    <property type="protein sequence ID" value="ODN02665.1"/>
    <property type="molecule type" value="Genomic_DNA"/>
</dbReference>
<dbReference type="PROSITE" id="PS50237">
    <property type="entry name" value="HECT"/>
    <property type="match status" value="1"/>
</dbReference>
<evidence type="ECO:0000256" key="5">
    <source>
        <dbReference type="ARBA" id="ARBA00022786"/>
    </source>
</evidence>
<evidence type="ECO:0000256" key="1">
    <source>
        <dbReference type="ARBA" id="ARBA00000885"/>
    </source>
</evidence>
<comment type="catalytic activity">
    <reaction evidence="1">
        <text>S-ubiquitinyl-[E2 ubiquitin-conjugating enzyme]-L-cysteine + [acceptor protein]-L-lysine = [E2 ubiquitin-conjugating enzyme]-L-cysteine + N(6)-ubiquitinyl-[acceptor protein]-L-lysine.</text>
        <dbReference type="EC" id="2.3.2.26"/>
    </reaction>
</comment>
<dbReference type="InterPro" id="IPR050409">
    <property type="entry name" value="E3_ubiq-protein_ligase"/>
</dbReference>
<keyword evidence="7" id="KW-1133">Transmembrane helix</keyword>
<evidence type="ECO:0000256" key="3">
    <source>
        <dbReference type="ARBA" id="ARBA00012485"/>
    </source>
</evidence>
<sequence>MKRRRVRLPRLKENDSELFDVPLTKEEILTRKQEFYKNATGMFRSLYIGFAVAVIVAIIVGVYYIYNILKNYRLSQSIHVMINVANPSPRVGQTLTCKIRFKKKGGGIIPYSSKLFQDLSEKVEISVTTEDLKEPVATLVEASPINSRILGKFSVRKEGTYEIDVKYNQFSLQQDEIFNFYVDPGLPSHKYMDFGTHNPQILCLTAGRQQYCKIAAEDEYGNSCRLEDVDLSKFSFESFQVNTVYHMDHEFLPHHIVTDERITLEPCMKIKLHEPGVYPCLLKYDNQEVHNIFGTKRIIVCISPEEETDLKNTFYSLNRLIPRTFVFTCECSVSFGSFDQDNFQNFHVGISSKYLVLAWCNFALYLSPNESYPVNGKTKIFYYESEIINNETECITLLVRDGLRPSVYIKLAPSSARLLIATFAYNQGFVLPKLGLPFQLKKEGLKSQLTGYFSEFWWFGEKTLFVENGNLARSTMKAVPKCSDDWLRPFNIKYDCCTLRPKSPSVQEWLNRLCQEFFLKNGDSEMFQKLEGSTLLHITPSTSSHLSLDFYRLAGQILGKCIVEALLRNVCTKLNTVRFSRSLLASILGFPIQYKFIEADDPQYFRRIKQILELDAMDSNYRFTSLPSSPSDTDTVNLIPNGSDIRVTNINKEHYLNLLACHRLVHAVEQEIKAFRSGFYDVIDKDKLSEFDENDLQMLISGGCEFSVKELQKYHIVVREVESGFGFDNQKLRRQRKAMDKKKVLNWFWNAVANMSEKEHCNLIFFTTGSFSLPSCGLADLNPPFTISLTGTRNQAPKGHPISNEIVIGDHTNFDSFEASLLYAIKPASERMLQNPPGQLDGYFDETDEDMESTENYDGDETPQLGSEVETVSETAETEHFRQEDGLVNWVQGQFHSFLHSCGLE</sequence>
<dbReference type="Pfam" id="PF00632">
    <property type="entry name" value="HECT"/>
    <property type="match status" value="1"/>
</dbReference>
<name>A0A1D2NC51_ORCCI</name>